<evidence type="ECO:0000313" key="5">
    <source>
        <dbReference type="EMBL" id="CUO42622.1"/>
    </source>
</evidence>
<dbReference type="Proteomes" id="UP000095651">
    <property type="component" value="Unassembled WGS sequence"/>
</dbReference>
<feature type="domain" description="HTH araC/xylS-type" evidence="4">
    <location>
        <begin position="176"/>
        <end position="281"/>
    </location>
</feature>
<dbReference type="EMBL" id="CYZE01000006">
    <property type="protein sequence ID" value="CUO42622.1"/>
    <property type="molecule type" value="Genomic_DNA"/>
</dbReference>
<dbReference type="PANTHER" id="PTHR43280">
    <property type="entry name" value="ARAC-FAMILY TRANSCRIPTIONAL REGULATOR"/>
    <property type="match status" value="1"/>
</dbReference>
<dbReference type="InterPro" id="IPR003313">
    <property type="entry name" value="AraC-bd"/>
</dbReference>
<dbReference type="InterPro" id="IPR020449">
    <property type="entry name" value="Tscrpt_reg_AraC-type_HTH"/>
</dbReference>
<protein>
    <submittedName>
        <fullName evidence="5">AraC family transcriptional regulator</fullName>
    </submittedName>
</protein>
<evidence type="ECO:0000256" key="1">
    <source>
        <dbReference type="ARBA" id="ARBA00023015"/>
    </source>
</evidence>
<dbReference type="AlphaFoldDB" id="A0A174EWZ1"/>
<name>A0A174EWZ1_9FIRM</name>
<dbReference type="PROSITE" id="PS00041">
    <property type="entry name" value="HTH_ARAC_FAMILY_1"/>
    <property type="match status" value="1"/>
</dbReference>
<dbReference type="RefSeq" id="WP_055655938.1">
    <property type="nucleotide sequence ID" value="NZ_CABIXC010000006.1"/>
</dbReference>
<dbReference type="SUPFAM" id="SSF46689">
    <property type="entry name" value="Homeodomain-like"/>
    <property type="match status" value="1"/>
</dbReference>
<keyword evidence="1" id="KW-0805">Transcription regulation</keyword>
<organism evidence="5 6">
    <name type="scientific">Hungatella hathewayi</name>
    <dbReference type="NCBI Taxonomy" id="154046"/>
    <lineage>
        <taxon>Bacteria</taxon>
        <taxon>Bacillati</taxon>
        <taxon>Bacillota</taxon>
        <taxon>Clostridia</taxon>
        <taxon>Lachnospirales</taxon>
        <taxon>Lachnospiraceae</taxon>
        <taxon>Hungatella</taxon>
    </lineage>
</organism>
<sequence length="282" mass="32822">MQDIICYPEQGLNPDTEVSFLRQTSVKETAPLHTHCFYEIFLVTHGKALHVVNHCVQTIEAGDLVLIRPSDAHCYDFYQTYDFEFMNLGFPVKTFEAVCSFLDHVQAVESIKSTLLPPCFHLSPEETDRMSEAFLHIQDSIDHAPAEITRYEFRVFLSYMIVQYFMGYHDKKAEESRLPGWLKNVIEEMSKIDNTKLGFSRMLELASCSKEHLCREFKRYTGSTPTEFINRQRLHYSMYLLCHTELEIVEIADSCGFNNLSHFYHLFKKQFGIPPSSVRRSS</sequence>
<evidence type="ECO:0000256" key="2">
    <source>
        <dbReference type="ARBA" id="ARBA00023125"/>
    </source>
</evidence>
<dbReference type="PRINTS" id="PR00032">
    <property type="entry name" value="HTHARAC"/>
</dbReference>
<evidence type="ECO:0000259" key="4">
    <source>
        <dbReference type="PROSITE" id="PS01124"/>
    </source>
</evidence>
<dbReference type="PROSITE" id="PS01124">
    <property type="entry name" value="HTH_ARAC_FAMILY_2"/>
    <property type="match status" value="1"/>
</dbReference>
<evidence type="ECO:0000256" key="3">
    <source>
        <dbReference type="ARBA" id="ARBA00023163"/>
    </source>
</evidence>
<dbReference type="SUPFAM" id="SSF51215">
    <property type="entry name" value="Regulatory protein AraC"/>
    <property type="match status" value="1"/>
</dbReference>
<keyword evidence="3" id="KW-0804">Transcription</keyword>
<dbReference type="InterPro" id="IPR014710">
    <property type="entry name" value="RmlC-like_jellyroll"/>
</dbReference>
<dbReference type="PANTHER" id="PTHR43280:SF34">
    <property type="entry name" value="ARAC-FAMILY TRANSCRIPTIONAL REGULATOR"/>
    <property type="match status" value="1"/>
</dbReference>
<dbReference type="Pfam" id="PF12833">
    <property type="entry name" value="HTH_18"/>
    <property type="match status" value="1"/>
</dbReference>
<reference evidence="5 6" key="1">
    <citation type="submission" date="2015-09" db="EMBL/GenBank/DDBJ databases">
        <authorList>
            <consortium name="Pathogen Informatics"/>
        </authorList>
    </citation>
    <scope>NUCLEOTIDE SEQUENCE [LARGE SCALE GENOMIC DNA]</scope>
    <source>
        <strain evidence="5 6">2789STDY5608850</strain>
    </source>
</reference>
<dbReference type="GO" id="GO:0043565">
    <property type="term" value="F:sequence-specific DNA binding"/>
    <property type="evidence" value="ECO:0007669"/>
    <property type="project" value="InterPro"/>
</dbReference>
<dbReference type="InterPro" id="IPR018060">
    <property type="entry name" value="HTH_AraC"/>
</dbReference>
<dbReference type="GO" id="GO:0003700">
    <property type="term" value="F:DNA-binding transcription factor activity"/>
    <property type="evidence" value="ECO:0007669"/>
    <property type="project" value="InterPro"/>
</dbReference>
<accession>A0A174EWZ1</accession>
<keyword evidence="2" id="KW-0238">DNA-binding</keyword>
<gene>
    <name evidence="5" type="primary">chbR_2</name>
    <name evidence="5" type="ORF">ERS852407_02781</name>
</gene>
<dbReference type="InterPro" id="IPR009057">
    <property type="entry name" value="Homeodomain-like_sf"/>
</dbReference>
<dbReference type="Pfam" id="PF02311">
    <property type="entry name" value="AraC_binding"/>
    <property type="match status" value="1"/>
</dbReference>
<dbReference type="InterPro" id="IPR037923">
    <property type="entry name" value="HTH-like"/>
</dbReference>
<evidence type="ECO:0000313" key="6">
    <source>
        <dbReference type="Proteomes" id="UP000095651"/>
    </source>
</evidence>
<dbReference type="Gene3D" id="2.60.120.10">
    <property type="entry name" value="Jelly Rolls"/>
    <property type="match status" value="1"/>
</dbReference>
<dbReference type="SMART" id="SM00342">
    <property type="entry name" value="HTH_ARAC"/>
    <property type="match status" value="1"/>
</dbReference>
<proteinExistence type="predicted"/>
<dbReference type="Gene3D" id="1.10.10.60">
    <property type="entry name" value="Homeodomain-like"/>
    <property type="match status" value="2"/>
</dbReference>
<dbReference type="InterPro" id="IPR018062">
    <property type="entry name" value="HTH_AraC-typ_CS"/>
</dbReference>